<gene>
    <name evidence="4" type="ORF">FGIG_01597</name>
</gene>
<evidence type="ECO:0000259" key="3">
    <source>
        <dbReference type="PROSITE" id="PS50071"/>
    </source>
</evidence>
<dbReference type="EMBL" id="SUNJ01004844">
    <property type="protein sequence ID" value="TPP64131.1"/>
    <property type="molecule type" value="Genomic_DNA"/>
</dbReference>
<name>A0A504YVV9_FASGI</name>
<dbReference type="CDD" id="cd00086">
    <property type="entry name" value="homeodomain"/>
    <property type="match status" value="1"/>
</dbReference>
<dbReference type="InterPro" id="IPR001356">
    <property type="entry name" value="HD"/>
</dbReference>
<dbReference type="InterPro" id="IPR009057">
    <property type="entry name" value="Homeodomain-like_sf"/>
</dbReference>
<feature type="non-terminal residue" evidence="4">
    <location>
        <position position="403"/>
    </location>
</feature>
<dbReference type="PROSITE" id="PS50071">
    <property type="entry name" value="HOMEOBOX_2"/>
    <property type="match status" value="1"/>
</dbReference>
<comment type="caution">
    <text evidence="4">The sequence shown here is derived from an EMBL/GenBank/DDBJ whole genome shotgun (WGS) entry which is preliminary data.</text>
</comment>
<feature type="DNA-binding region" description="Homeobox" evidence="1">
    <location>
        <begin position="91"/>
        <end position="104"/>
    </location>
</feature>
<dbReference type="SUPFAM" id="SSF46689">
    <property type="entry name" value="Homeodomain-like"/>
    <property type="match status" value="1"/>
</dbReference>
<keyword evidence="5" id="KW-1185">Reference proteome</keyword>
<organism evidence="4 5">
    <name type="scientific">Fasciola gigantica</name>
    <name type="common">Giant liver fluke</name>
    <dbReference type="NCBI Taxonomy" id="46835"/>
    <lineage>
        <taxon>Eukaryota</taxon>
        <taxon>Metazoa</taxon>
        <taxon>Spiralia</taxon>
        <taxon>Lophotrochozoa</taxon>
        <taxon>Platyhelminthes</taxon>
        <taxon>Trematoda</taxon>
        <taxon>Digenea</taxon>
        <taxon>Plagiorchiida</taxon>
        <taxon>Echinostomata</taxon>
        <taxon>Echinostomatoidea</taxon>
        <taxon>Fasciolidae</taxon>
        <taxon>Fasciola</taxon>
    </lineage>
</organism>
<keyword evidence="1" id="KW-0238">DNA-binding</keyword>
<reference evidence="4 5" key="1">
    <citation type="submission" date="2019-04" db="EMBL/GenBank/DDBJ databases">
        <title>Annotation for the trematode Fasciola gigantica.</title>
        <authorList>
            <person name="Choi Y.-J."/>
        </authorList>
    </citation>
    <scope>NUCLEOTIDE SEQUENCE [LARGE SCALE GENOMIC DNA]</scope>
    <source>
        <strain evidence="4">Uganda_cow_1</strain>
    </source>
</reference>
<keyword evidence="1" id="KW-0371">Homeobox</keyword>
<evidence type="ECO:0000256" key="1">
    <source>
        <dbReference type="PROSITE-ProRule" id="PRU00108"/>
    </source>
</evidence>
<dbReference type="GO" id="GO:0005634">
    <property type="term" value="C:nucleus"/>
    <property type="evidence" value="ECO:0007669"/>
    <property type="project" value="UniProtKB-SubCell"/>
</dbReference>
<sequence length="403" mass="45427">MYTVCEDPNWRLDHPYTTVSSDIKASHFYLEGPSKTRAHLNSHEYANIPLFESSRNAEDHCTSSCEDYQHGDDSDIDDTDAVAEAARFVKIWFQNRRYKVKRQAQDKSIEEATVFQHNLRCSSDSHQCVFAESRESDDSNSLFRSMKIDKHSTSWTQFLSSAYGRPCISRSEQPGVQSFSNWPERYTTSCPIPALLSEHLSFTGANGFPPWSSFTAPVGHVHDEETDSHPGRLSQPKSHLDLLPTSQHSSLDSSLCTRWESGFPLSRMVPVQNSPTANYPTTRYPSYSGWPSISQDSTAYNTEFATPNLMDYLTMAGWRGAPICSPTEKIEAHEPHTNEMPDMVSSSYKEVDIHSPFAESTHLIPYGNASGYENDSFSGNFSHELNITSGRELNQICTTWTPD</sequence>
<feature type="domain" description="Homeobox" evidence="3">
    <location>
        <begin position="89"/>
        <end position="103"/>
    </location>
</feature>
<feature type="region of interest" description="Disordered" evidence="2">
    <location>
        <begin position="222"/>
        <end position="247"/>
    </location>
</feature>
<dbReference type="GO" id="GO:0003677">
    <property type="term" value="F:DNA binding"/>
    <property type="evidence" value="ECO:0007669"/>
    <property type="project" value="UniProtKB-UniRule"/>
</dbReference>
<comment type="subcellular location">
    <subcellularLocation>
        <location evidence="1">Nucleus</location>
    </subcellularLocation>
</comment>
<evidence type="ECO:0000256" key="2">
    <source>
        <dbReference type="SAM" id="MobiDB-lite"/>
    </source>
</evidence>
<evidence type="ECO:0000313" key="4">
    <source>
        <dbReference type="EMBL" id="TPP64131.1"/>
    </source>
</evidence>
<dbReference type="AlphaFoldDB" id="A0A504YVV9"/>
<accession>A0A504YVV9</accession>
<dbReference type="Proteomes" id="UP000316759">
    <property type="component" value="Unassembled WGS sequence"/>
</dbReference>
<proteinExistence type="predicted"/>
<keyword evidence="1" id="KW-0539">Nucleus</keyword>
<evidence type="ECO:0000313" key="5">
    <source>
        <dbReference type="Proteomes" id="UP000316759"/>
    </source>
</evidence>
<protein>
    <recommendedName>
        <fullName evidence="3">Homeobox domain-containing protein</fullName>
    </recommendedName>
</protein>
<dbReference type="Gene3D" id="1.10.10.60">
    <property type="entry name" value="Homeodomain-like"/>
    <property type="match status" value="1"/>
</dbReference>
<dbReference type="OrthoDB" id="6159439at2759"/>